<feature type="region of interest" description="Disordered" evidence="1">
    <location>
        <begin position="88"/>
        <end position="117"/>
    </location>
</feature>
<sequence>MREQNTVGDFYDEINVLLSSVKNTLKIEKGEELKNEMMAPLETIAVDVFIKDLPANLVERVDYSKPNDLREAYEEAVRLETRMEAKIIPDSRPYRGRGQNYDNQDNYIGPQNGDNYRNYEEYRHENRYQNNQ</sequence>
<evidence type="ECO:0000313" key="2">
    <source>
        <dbReference type="EMBL" id="OXU28839.1"/>
    </source>
</evidence>
<evidence type="ECO:0000313" key="3">
    <source>
        <dbReference type="Proteomes" id="UP000215335"/>
    </source>
</evidence>
<comment type="caution">
    <text evidence="2">The sequence shown here is derived from an EMBL/GenBank/DDBJ whole genome shotgun (WGS) entry which is preliminary data.</text>
</comment>
<gene>
    <name evidence="2" type="ORF">TSAR_007554</name>
</gene>
<proteinExistence type="predicted"/>
<dbReference type="OrthoDB" id="10667206at2759"/>
<dbReference type="EMBL" id="NNAY01000369">
    <property type="protein sequence ID" value="OXU28839.1"/>
    <property type="molecule type" value="Genomic_DNA"/>
</dbReference>
<evidence type="ECO:0000256" key="1">
    <source>
        <dbReference type="SAM" id="MobiDB-lite"/>
    </source>
</evidence>
<reference evidence="2 3" key="1">
    <citation type="journal article" date="2017" name="Curr. Biol.">
        <title>The Evolution of Venom by Co-option of Single-Copy Genes.</title>
        <authorList>
            <person name="Martinson E.O."/>
            <person name="Mrinalini"/>
            <person name="Kelkar Y.D."/>
            <person name="Chang C.H."/>
            <person name="Werren J.H."/>
        </authorList>
    </citation>
    <scope>NUCLEOTIDE SEQUENCE [LARGE SCALE GENOMIC DNA]</scope>
    <source>
        <strain evidence="2 3">Alberta</strain>
        <tissue evidence="2">Whole body</tissue>
    </source>
</reference>
<keyword evidence="3" id="KW-1185">Reference proteome</keyword>
<dbReference type="Proteomes" id="UP000215335">
    <property type="component" value="Unassembled WGS sequence"/>
</dbReference>
<protein>
    <submittedName>
        <fullName evidence="2">Uncharacterized protein</fullName>
    </submittedName>
</protein>
<name>A0A232FEH5_9HYME</name>
<dbReference type="AlphaFoldDB" id="A0A232FEH5"/>
<accession>A0A232FEH5</accession>
<organism evidence="2 3">
    <name type="scientific">Trichomalopsis sarcophagae</name>
    <dbReference type="NCBI Taxonomy" id="543379"/>
    <lineage>
        <taxon>Eukaryota</taxon>
        <taxon>Metazoa</taxon>
        <taxon>Ecdysozoa</taxon>
        <taxon>Arthropoda</taxon>
        <taxon>Hexapoda</taxon>
        <taxon>Insecta</taxon>
        <taxon>Pterygota</taxon>
        <taxon>Neoptera</taxon>
        <taxon>Endopterygota</taxon>
        <taxon>Hymenoptera</taxon>
        <taxon>Apocrita</taxon>
        <taxon>Proctotrupomorpha</taxon>
        <taxon>Chalcidoidea</taxon>
        <taxon>Pteromalidae</taxon>
        <taxon>Pteromalinae</taxon>
        <taxon>Trichomalopsis</taxon>
    </lineage>
</organism>